<dbReference type="Gene3D" id="3.40.50.300">
    <property type="entry name" value="P-loop containing nucleotide triphosphate hydrolases"/>
    <property type="match status" value="1"/>
</dbReference>
<dbReference type="FunFam" id="3.40.50.300:FF:000129">
    <property type="entry name" value="Replication factor C subunit 5"/>
    <property type="match status" value="1"/>
</dbReference>
<dbReference type="CDD" id="cd00009">
    <property type="entry name" value="AAA"/>
    <property type="match status" value="1"/>
</dbReference>
<dbReference type="GO" id="GO:0006886">
    <property type="term" value="P:intracellular protein transport"/>
    <property type="evidence" value="ECO:0007669"/>
    <property type="project" value="InterPro"/>
</dbReference>
<dbReference type="InterPro" id="IPR002553">
    <property type="entry name" value="Clathrin/coatomer_adapt-like_N"/>
</dbReference>
<evidence type="ECO:0000313" key="11">
    <source>
        <dbReference type="Proteomes" id="UP000614334"/>
    </source>
</evidence>
<feature type="region of interest" description="Disordered" evidence="8">
    <location>
        <begin position="908"/>
        <end position="957"/>
    </location>
</feature>
<sequence>MSDHEMEVDDLPKDKGKQKEAPEENFKDDTLPWVEKYRPVTLSDVVSHQDITSTIERFIEKNRLPHLLFYGPPGTGKTSTIVAVARRIYGNDYKKQILELNASDDRGIEVVREQIKQFAETRTWFKLIILDEADMMTQAAQAALRRVIEQYTRNVRFCIICNYVNKIPLPSVPMHPLRFSPCRFQSSWMEYRVNITPEGKQALLKLSKGDMRRALNVLQASHAAYDRIDESEIYTCTVTPPLPTCVSSQPRIIFSENLTTRTVVMKMKTERGLALQDLLSGAYEYFETLEFPPAARVHLLDKLATIEHWLSTVGPKKFNSYFSPPSRLQLEPHAMNIDNIRAAVTGPEGSITSRVSLIKGIRACKTLADERALIQKESAAIRTSFKEEDSLRGHNNIAKLLYIHMLGYPAHFGQIECLKLVASPRFSDKRLGYLGIMLLLDENQEVLMLVTNSLKNDMNHSNMYAVGLALCTFANIAGEEMSRDLCNEVEKLLGSSNTYIRKKAALCALRIVRRVPELLDHFIDGAKGLLTDRNHGVLLSGVTLVSEMCQLSESCLDEFRKASDNSLGPTPQIPHHNRLFPRTRCLGNHRPFLQIKILRLLRQIGKNDPRASEAMNDILAQTVLTVLEIEADSGLRVMAINILGKFLSNRDNNIRYVALNTLNKVVTMDTNAVQRHRNIILDCLRDGDISIRRRALELSYALINESNVRVLTRELLAFLEVADNEFKLGMTTQISLAAERFAPNKRWHIDTVLRVLKLTRVPYTRTSGIHDLEIVYRAQRGYSQESLTLATVWLLGEFGEALIQGGLVDEETPKPVPPHIDTDSDIVEIQESILQSPYANALIRQFVLTSLAKLSSRPAVSEPQRQRIFNILNGFATSTELEIQQRAADIRGGVLEVMPPPEIKATVIGTVSERRSVGSTRTDKDPPPPPAQSNTDLLADLFGGGGAAPAPAAPAPQKNSIQDILGLFDSTPVTTATPPPAPMPTTNGGGLGGLFDSTPSPAPVHQPQASDPHLGSCTGARAE</sequence>
<dbReference type="Pfam" id="PF00004">
    <property type="entry name" value="AAA"/>
    <property type="match status" value="1"/>
</dbReference>
<dbReference type="SMART" id="SM00382">
    <property type="entry name" value="AAA"/>
    <property type="match status" value="1"/>
</dbReference>
<evidence type="ECO:0000259" key="9">
    <source>
        <dbReference type="SMART" id="SM00382"/>
    </source>
</evidence>
<dbReference type="AlphaFoldDB" id="A0A8H7I8R3"/>
<dbReference type="InterPro" id="IPR027417">
    <property type="entry name" value="P-loop_NTPase"/>
</dbReference>
<keyword evidence="3" id="KW-0235">DNA replication</keyword>
<comment type="subcellular location">
    <subcellularLocation>
        <location evidence="1">Endomembrane system</location>
    </subcellularLocation>
</comment>
<evidence type="ECO:0000256" key="1">
    <source>
        <dbReference type="ARBA" id="ARBA00004308"/>
    </source>
</evidence>
<reference evidence="10" key="1">
    <citation type="submission" date="2020-09" db="EMBL/GenBank/DDBJ databases">
        <title>Comparative genome analyses of four rice-infecting Rhizoctonia solani isolates reveal extensive enrichment of homogalacturonan modification genes.</title>
        <authorList>
            <person name="Lee D.-Y."/>
            <person name="Jeon J."/>
            <person name="Kim K.-T."/>
            <person name="Cheong K."/>
            <person name="Song H."/>
            <person name="Choi G."/>
            <person name="Ko J."/>
            <person name="Opiyo S.O."/>
            <person name="Zuo S."/>
            <person name="Madhav S."/>
            <person name="Lee Y.-H."/>
            <person name="Wang G.-L."/>
        </authorList>
    </citation>
    <scope>NUCLEOTIDE SEQUENCE</scope>
    <source>
        <strain evidence="10">AG1-IA B2</strain>
    </source>
</reference>
<evidence type="ECO:0000256" key="8">
    <source>
        <dbReference type="SAM" id="MobiDB-lite"/>
    </source>
</evidence>
<dbReference type="InterPro" id="IPR011989">
    <property type="entry name" value="ARM-like"/>
</dbReference>
<evidence type="ECO:0000256" key="3">
    <source>
        <dbReference type="ARBA" id="ARBA00022705"/>
    </source>
</evidence>
<dbReference type="Pfam" id="PF08542">
    <property type="entry name" value="Rep_fac_C"/>
    <property type="match status" value="1"/>
</dbReference>
<evidence type="ECO:0000256" key="7">
    <source>
        <dbReference type="ARBA" id="ARBA00023136"/>
    </source>
</evidence>
<organism evidence="10 11">
    <name type="scientific">Rhizoctonia solani</name>
    <dbReference type="NCBI Taxonomy" id="456999"/>
    <lineage>
        <taxon>Eukaryota</taxon>
        <taxon>Fungi</taxon>
        <taxon>Dikarya</taxon>
        <taxon>Basidiomycota</taxon>
        <taxon>Agaricomycotina</taxon>
        <taxon>Agaricomycetes</taxon>
        <taxon>Cantharellales</taxon>
        <taxon>Ceratobasidiaceae</taxon>
        <taxon>Rhizoctonia</taxon>
    </lineage>
</organism>
<keyword evidence="7" id="KW-0472">Membrane</keyword>
<keyword evidence="2" id="KW-0813">Transport</keyword>
<feature type="domain" description="AAA+ ATPase" evidence="9">
    <location>
        <begin position="63"/>
        <end position="190"/>
    </location>
</feature>
<name>A0A8H7I8R3_9AGAM</name>
<protein>
    <submittedName>
        <fullName evidence="10">Adaptor protein complex AP-1 gamma subunit</fullName>
    </submittedName>
</protein>
<evidence type="ECO:0000256" key="4">
    <source>
        <dbReference type="ARBA" id="ARBA00022741"/>
    </source>
</evidence>
<comment type="caution">
    <text evidence="10">The sequence shown here is derived from an EMBL/GenBank/DDBJ whole genome shotgun (WGS) entry which is preliminary data.</text>
</comment>
<dbReference type="Gene3D" id="1.10.8.60">
    <property type="match status" value="1"/>
</dbReference>
<dbReference type="Gene3D" id="1.25.10.10">
    <property type="entry name" value="Leucine-rich Repeat Variant"/>
    <property type="match status" value="1"/>
</dbReference>
<dbReference type="InterPro" id="IPR003959">
    <property type="entry name" value="ATPase_AAA_core"/>
</dbReference>
<keyword evidence="6" id="KW-0653">Protein transport</keyword>
<dbReference type="SUPFAM" id="SSF52540">
    <property type="entry name" value="P-loop containing nucleoside triphosphate hydrolases"/>
    <property type="match status" value="1"/>
</dbReference>
<dbReference type="InterPro" id="IPR013748">
    <property type="entry name" value="Rep_factorC_C"/>
</dbReference>
<dbReference type="InterPro" id="IPR050840">
    <property type="entry name" value="Adaptor_Complx_Large_Subunit"/>
</dbReference>
<keyword evidence="4" id="KW-0547">Nucleotide-binding</keyword>
<dbReference type="PANTHER" id="PTHR22780">
    <property type="entry name" value="ADAPTIN, ALPHA/GAMMA/EPSILON"/>
    <property type="match status" value="1"/>
</dbReference>
<dbReference type="InterPro" id="IPR003593">
    <property type="entry name" value="AAA+_ATPase"/>
</dbReference>
<dbReference type="EMBL" id="JACYCF010000017">
    <property type="protein sequence ID" value="KAF8751594.1"/>
    <property type="molecule type" value="Genomic_DNA"/>
</dbReference>
<accession>A0A8H7I8R3</accession>
<feature type="region of interest" description="Disordered" evidence="8">
    <location>
        <begin position="970"/>
        <end position="1023"/>
    </location>
</feature>
<keyword evidence="5" id="KW-0067">ATP-binding</keyword>
<dbReference type="Pfam" id="PF01602">
    <property type="entry name" value="Adaptin_N"/>
    <property type="match status" value="1"/>
</dbReference>
<dbReference type="GO" id="GO:0006271">
    <property type="term" value="P:DNA strand elongation involved in DNA replication"/>
    <property type="evidence" value="ECO:0007669"/>
    <property type="project" value="UniProtKB-ARBA"/>
</dbReference>
<dbReference type="SUPFAM" id="SSF48019">
    <property type="entry name" value="post-AAA+ oligomerization domain-like"/>
    <property type="match status" value="1"/>
</dbReference>
<evidence type="ECO:0000256" key="2">
    <source>
        <dbReference type="ARBA" id="ARBA00022448"/>
    </source>
</evidence>
<gene>
    <name evidence="10" type="ORF">RHS01_08364</name>
</gene>
<dbReference type="InterPro" id="IPR016024">
    <property type="entry name" value="ARM-type_fold"/>
</dbReference>
<dbReference type="SUPFAM" id="SSF48371">
    <property type="entry name" value="ARM repeat"/>
    <property type="match status" value="1"/>
</dbReference>
<dbReference type="GO" id="GO:0016192">
    <property type="term" value="P:vesicle-mediated transport"/>
    <property type="evidence" value="ECO:0007669"/>
    <property type="project" value="InterPro"/>
</dbReference>
<feature type="compositionally biased region" description="Basic and acidic residues" evidence="8">
    <location>
        <begin position="912"/>
        <end position="926"/>
    </location>
</feature>
<dbReference type="Proteomes" id="UP000614334">
    <property type="component" value="Unassembled WGS sequence"/>
</dbReference>
<dbReference type="Gene3D" id="1.20.272.10">
    <property type="match status" value="1"/>
</dbReference>
<dbReference type="InterPro" id="IPR008921">
    <property type="entry name" value="DNA_pol3_clamp-load_cplx_C"/>
</dbReference>
<dbReference type="GO" id="GO:0012505">
    <property type="term" value="C:endomembrane system"/>
    <property type="evidence" value="ECO:0007669"/>
    <property type="project" value="UniProtKB-SubCell"/>
</dbReference>
<evidence type="ECO:0000313" key="10">
    <source>
        <dbReference type="EMBL" id="KAF8751594.1"/>
    </source>
</evidence>
<dbReference type="CDD" id="cd18140">
    <property type="entry name" value="HLD_clamp_RFC"/>
    <property type="match status" value="1"/>
</dbReference>
<dbReference type="GO" id="GO:0030117">
    <property type="term" value="C:membrane coat"/>
    <property type="evidence" value="ECO:0007669"/>
    <property type="project" value="InterPro"/>
</dbReference>
<evidence type="ECO:0000256" key="5">
    <source>
        <dbReference type="ARBA" id="ARBA00022840"/>
    </source>
</evidence>
<dbReference type="GO" id="GO:0005524">
    <property type="term" value="F:ATP binding"/>
    <property type="evidence" value="ECO:0007669"/>
    <property type="project" value="UniProtKB-KW"/>
</dbReference>
<proteinExistence type="predicted"/>
<feature type="region of interest" description="Disordered" evidence="8">
    <location>
        <begin position="1"/>
        <end position="25"/>
    </location>
</feature>
<dbReference type="GO" id="GO:0003677">
    <property type="term" value="F:DNA binding"/>
    <property type="evidence" value="ECO:0007669"/>
    <property type="project" value="InterPro"/>
</dbReference>
<dbReference type="InterPro" id="IPR047854">
    <property type="entry name" value="RFC_lid"/>
</dbReference>
<dbReference type="GO" id="GO:0016887">
    <property type="term" value="F:ATP hydrolysis activity"/>
    <property type="evidence" value="ECO:0007669"/>
    <property type="project" value="InterPro"/>
</dbReference>
<evidence type="ECO:0000256" key="6">
    <source>
        <dbReference type="ARBA" id="ARBA00022927"/>
    </source>
</evidence>